<dbReference type="Gene3D" id="3.90.1750.10">
    <property type="entry name" value="Hect, E3 ligase catalytic domains"/>
    <property type="match status" value="1"/>
</dbReference>
<feature type="active site" description="Glycyl thioester intermediate" evidence="4">
    <location>
        <position position="1422"/>
    </location>
</feature>
<dbReference type="PANTHER" id="PTHR45622:SF60">
    <property type="entry name" value="UBIQUITIN-PROTEIN LIGASE E3A"/>
    <property type="match status" value="1"/>
</dbReference>
<evidence type="ECO:0000256" key="1">
    <source>
        <dbReference type="ARBA" id="ARBA00022679"/>
    </source>
</evidence>
<organism evidence="8 9">
    <name type="scientific">Cyclostephanos tholiformis</name>
    <dbReference type="NCBI Taxonomy" id="382380"/>
    <lineage>
        <taxon>Eukaryota</taxon>
        <taxon>Sar</taxon>
        <taxon>Stramenopiles</taxon>
        <taxon>Ochrophyta</taxon>
        <taxon>Bacillariophyta</taxon>
        <taxon>Coscinodiscophyceae</taxon>
        <taxon>Thalassiosirophycidae</taxon>
        <taxon>Stephanodiscales</taxon>
        <taxon>Stephanodiscaceae</taxon>
        <taxon>Cyclostephanos</taxon>
    </lineage>
</organism>
<dbReference type="PANTHER" id="PTHR45622">
    <property type="entry name" value="UBIQUITIN-PROTEIN LIGASE E3A-RELATED"/>
    <property type="match status" value="1"/>
</dbReference>
<feature type="repeat" description="RCC1" evidence="5">
    <location>
        <begin position="534"/>
        <end position="594"/>
    </location>
</feature>
<evidence type="ECO:0000256" key="5">
    <source>
        <dbReference type="PROSITE-ProRule" id="PRU00235"/>
    </source>
</evidence>
<comment type="caution">
    <text evidence="8">The sequence shown here is derived from an EMBL/GenBank/DDBJ whole genome shotgun (WGS) entry which is preliminary data.</text>
</comment>
<dbReference type="Gene3D" id="2.130.10.30">
    <property type="entry name" value="Regulator of chromosome condensation 1/beta-lactamase-inhibitor protein II"/>
    <property type="match status" value="2"/>
</dbReference>
<feature type="compositionally biased region" description="Polar residues" evidence="6">
    <location>
        <begin position="1"/>
        <end position="29"/>
    </location>
</feature>
<dbReference type="CDD" id="cd00078">
    <property type="entry name" value="HECTc"/>
    <property type="match status" value="1"/>
</dbReference>
<dbReference type="InterPro" id="IPR000408">
    <property type="entry name" value="Reg_chr_condens"/>
</dbReference>
<dbReference type="SUPFAM" id="SSF56204">
    <property type="entry name" value="Hect, E3 ligase catalytic domain"/>
    <property type="match status" value="1"/>
</dbReference>
<dbReference type="InterPro" id="IPR000569">
    <property type="entry name" value="HECT_dom"/>
</dbReference>
<gene>
    <name evidence="8" type="ORF">ACHAXA_010009</name>
</gene>
<dbReference type="InterPro" id="IPR035983">
    <property type="entry name" value="Hect_E3_ubiquitin_ligase"/>
</dbReference>
<accession>A0ABD3RQU7</accession>
<sequence length="1455" mass="160592">MSNENSSAQQPRNDNEQTSAPHDNATTADANRGSPAARTIPRTISSIHSFHSTTQIIHDGNVVSVHSIHSSVSFSAPDEDILSIETSLEQVASASHNAPRVGARASFNSISDALGSLRSRLQQAHHQQRGRSANRSSWIQRLQDRLHAVDAAHSSRVPLHVMESRRRSDPTVMIHRAAEEFKNSEERRSTAALATSFHLSARIFHIDTRGATIVSDRVGDQTTSVAAEDSSAMDPAASETTNSSAPAGSSNGQPTPVRVVRSSILFASRAMANRSIMEGTSNLLLASGGDGANFSRRSLLGDRVLSSAASLRDLEMHVHPSVRTFLSPIADIHVDHNQTTEYIDKDDDLMEVEPGDDKGAKQLFQVGITDEQSFHDDAMGSNDQMGSSDQNDKTIQLTQEDEDAMEVDATPDTVDVSTVLYSWGRGEQSLHDDSKERIQLNDDDEDKIAQMIQVSSRLQSKSILAIATGQNHSACATSQGTLYIAGKNIHGCVDPNCSEGVVISRPVLLDCISHVRVLQVSCGLDHTAVISSTGSVLTWGNNIYGQLGHRVKGIQSADFQGPTNCRPMGMVLGQGQRALSIACGTNYTLVLTEHFSLLACGVASIAGYQDTENWGVPHEIPSLIGLPIVGISAGDGHASVVTAHGTAYIWGENRNGCCARAFPETISLPVPVKVPSLSSPDDVAIVHVACGLEHSVFVTKSGHLLVCGSNYRGQLGISASELQSTSSIVPVRHPKGGSFVSAEAGNSHSLILDTAGDLWVTNTNGLQCILHGKSVLTFAAGGDNCIAISPAPHGLKSLQRQFSMEMPEKRRSLVDEVNKLLDDIDFDNTRKKHASQEIALKLEELLRYPSLLNFILNPMKLDKMFERCILCAANDIETKQIMANSIERGMKVGLDSLRGSRMMYPEAVNCLLSYIKFFDIRRDNSVVFDVRGEAIFLFCDTILGVPFEGYNALHDFATHMYQPNLFVSMLVRPLLLTLNACTKFTVDEDKVEHFEPSRRSVPVLVAVLSWLWAMSQEAGLADPKDFYSDGVSQINIETLFQDLYRMKKASPQERNRNFHICAHPFLLSPGCKRNLLQMESQVEMFKAMMGDVEFRESTLQYTVSPFFPLEIEREHLVQQTLDIIKKANPKDIRKRLRVTFKGEPGLDAGGVTKEFFQLLSEELFDVEISGLWSKKYGDKINWFNPDNTWDESGYEMIGVLFGLAVYNSVLLDVRFPIAVYRKILGLPLGLEDIMDEELRRGLKQLLEYQGEDVEDVFSLTFELTWTEMGEKRRVELKPDGANIPVTRANREEYVLRFVRWVLVDSIKSQWDQFQTGVMRIMEASSLDLFSPEELELLVVGIPHLDFEALEKNTKYEGGYDGSTEVVKNFWKFVKELDLEDQSRLLKFVTATSKAPIGGLGKMDFIIQKAGTDSANLPTSHTCFNTLLLPDYGDNYDKLKNLLGRAILECEGFGLE</sequence>
<keyword evidence="9" id="KW-1185">Reference proteome</keyword>
<dbReference type="GO" id="GO:0016740">
    <property type="term" value="F:transferase activity"/>
    <property type="evidence" value="ECO:0007669"/>
    <property type="project" value="UniProtKB-KW"/>
</dbReference>
<feature type="repeat" description="RCC1" evidence="5">
    <location>
        <begin position="645"/>
        <end position="701"/>
    </location>
</feature>
<feature type="region of interest" description="Disordered" evidence="6">
    <location>
        <begin position="224"/>
        <end position="256"/>
    </location>
</feature>
<keyword evidence="2" id="KW-0677">Repeat</keyword>
<evidence type="ECO:0000313" key="8">
    <source>
        <dbReference type="EMBL" id="KAL3815327.1"/>
    </source>
</evidence>
<dbReference type="SUPFAM" id="SSF50985">
    <property type="entry name" value="RCC1/BLIP-II"/>
    <property type="match status" value="1"/>
</dbReference>
<dbReference type="Pfam" id="PF13540">
    <property type="entry name" value="RCC1_2"/>
    <property type="match status" value="2"/>
</dbReference>
<name>A0ABD3RQU7_9STRA</name>
<evidence type="ECO:0000256" key="3">
    <source>
        <dbReference type="ARBA" id="ARBA00022786"/>
    </source>
</evidence>
<dbReference type="PROSITE" id="PS50237">
    <property type="entry name" value="HECT"/>
    <property type="match status" value="1"/>
</dbReference>
<keyword evidence="3 4" id="KW-0833">Ubl conjugation pathway</keyword>
<feature type="repeat" description="RCC1" evidence="5">
    <location>
        <begin position="702"/>
        <end position="755"/>
    </location>
</feature>
<protein>
    <recommendedName>
        <fullName evidence="7">HECT domain-containing protein</fullName>
    </recommendedName>
</protein>
<dbReference type="SMART" id="SM00119">
    <property type="entry name" value="HECTc"/>
    <property type="match status" value="1"/>
</dbReference>
<feature type="region of interest" description="Disordered" evidence="6">
    <location>
        <begin position="1"/>
        <end position="36"/>
    </location>
</feature>
<dbReference type="Gene3D" id="3.30.2410.10">
    <property type="entry name" value="Hect, E3 ligase catalytic domain"/>
    <property type="match status" value="1"/>
</dbReference>
<evidence type="ECO:0000313" key="9">
    <source>
        <dbReference type="Proteomes" id="UP001530377"/>
    </source>
</evidence>
<evidence type="ECO:0000256" key="2">
    <source>
        <dbReference type="ARBA" id="ARBA00022737"/>
    </source>
</evidence>
<feature type="compositionally biased region" description="Polar residues" evidence="6">
    <location>
        <begin position="238"/>
        <end position="254"/>
    </location>
</feature>
<reference evidence="8 9" key="1">
    <citation type="submission" date="2024-10" db="EMBL/GenBank/DDBJ databases">
        <title>Updated reference genomes for cyclostephanoid diatoms.</title>
        <authorList>
            <person name="Roberts W.R."/>
            <person name="Alverson A.J."/>
        </authorList>
    </citation>
    <scope>NUCLEOTIDE SEQUENCE [LARGE SCALE GENOMIC DNA]</scope>
    <source>
        <strain evidence="8 9">AJA228-03</strain>
    </source>
</reference>
<proteinExistence type="predicted"/>
<dbReference type="EMBL" id="JALLPB020000204">
    <property type="protein sequence ID" value="KAL3815327.1"/>
    <property type="molecule type" value="Genomic_DNA"/>
</dbReference>
<keyword evidence="1" id="KW-0808">Transferase</keyword>
<dbReference type="Gene3D" id="3.30.2160.10">
    <property type="entry name" value="Hect, E3 ligase catalytic domain"/>
    <property type="match status" value="1"/>
</dbReference>
<dbReference type="PROSITE" id="PS00626">
    <property type="entry name" value="RCC1_2"/>
    <property type="match status" value="2"/>
</dbReference>
<dbReference type="FunFam" id="3.30.2410.10:FF:000003">
    <property type="entry name" value="probable E3 ubiquitin-protein ligase HERC4 isoform X1"/>
    <property type="match status" value="1"/>
</dbReference>
<feature type="domain" description="HECT" evidence="7">
    <location>
        <begin position="1128"/>
        <end position="1455"/>
    </location>
</feature>
<dbReference type="PROSITE" id="PS50012">
    <property type="entry name" value="RCC1_3"/>
    <property type="match status" value="4"/>
</dbReference>
<dbReference type="Pfam" id="PF00632">
    <property type="entry name" value="HECT"/>
    <property type="match status" value="1"/>
</dbReference>
<dbReference type="Proteomes" id="UP001530377">
    <property type="component" value="Unassembled WGS sequence"/>
</dbReference>
<evidence type="ECO:0000256" key="4">
    <source>
        <dbReference type="PROSITE-ProRule" id="PRU00104"/>
    </source>
</evidence>
<feature type="repeat" description="RCC1" evidence="5">
    <location>
        <begin position="480"/>
        <end position="533"/>
    </location>
</feature>
<evidence type="ECO:0000256" key="6">
    <source>
        <dbReference type="SAM" id="MobiDB-lite"/>
    </source>
</evidence>
<evidence type="ECO:0000259" key="7">
    <source>
        <dbReference type="PROSITE" id="PS50237"/>
    </source>
</evidence>
<dbReference type="InterPro" id="IPR009091">
    <property type="entry name" value="RCC1/BLIP-II"/>
</dbReference>
<dbReference type="InterPro" id="IPR051709">
    <property type="entry name" value="Ub-ligase/GTPase-reg"/>
</dbReference>